<dbReference type="PANTHER" id="PTHR43392:SF2">
    <property type="entry name" value="AAA-TYPE ATPASE FAMILY PROTEIN _ ANKYRIN REPEAT FAMILY PROTEIN"/>
    <property type="match status" value="1"/>
</dbReference>
<dbReference type="PRINTS" id="PR00819">
    <property type="entry name" value="CBXCFQXSUPER"/>
</dbReference>
<dbReference type="GO" id="GO:0016887">
    <property type="term" value="F:ATP hydrolysis activity"/>
    <property type="evidence" value="ECO:0007669"/>
    <property type="project" value="InterPro"/>
</dbReference>
<sequence length="550" mass="62193">MDQANLKKEAAQVERNGYINQSLKEAQKLVGLRKFKDFLIELLSFVEFQQKRKEQGFNEDYQSFHTVFLGNAGVGKTTAARILAKMLYGLGIVENKNVVEVSRSDLVSEYVGQTAIKTQNIIQKAMGGVLFIDEAYTLARGGEQDFGKESIDTLVKAMEDNRNNLVVILAGYTDEMEQLLKTNSGLRSRIANNVIFEDYNINELIEIAQCMLQEKNYKLEEGLLPHLANVLESKQLKGKTDIGNARMVRNIIESAIRKHAVNYESDSDKELDVLTAKDFNIVKNNFSLEEEFNHIIGNESIKELIRSLESQIIINNERKKYDLQKSDQSLHMVFKGSPGVGKTTFARIIANLLKEMKVLKKGHLVEVDRSDLVAGYVGQTAIKTKEVIESAIGGVLFIDEAYSLVQEQDSFGREAIDTLVKAMEDYREDLVVIVAGYTEDMDSFLQANQGLSSRFNIQLPFNDYSMKELFEIAVSMFTKKDYQLTHESCIVLSHILKKGIELGGNGRFVRNIVEQSIRFQSTRLRSENNLSKDVLQTITAEDLMRVKNSL</sequence>
<keyword evidence="3" id="KW-0067">ATP-binding</keyword>
<dbReference type="InterPro" id="IPR027417">
    <property type="entry name" value="P-loop_NTPase"/>
</dbReference>
<comment type="caution">
    <text evidence="5">The sequence shown here is derived from an EMBL/GenBank/DDBJ whole genome shotgun (WGS) entry which is preliminary data.</text>
</comment>
<evidence type="ECO:0000259" key="4">
    <source>
        <dbReference type="SMART" id="SM00382"/>
    </source>
</evidence>
<dbReference type="AlphaFoldDB" id="A0A242WA65"/>
<dbReference type="InterPro" id="IPR003959">
    <property type="entry name" value="ATPase_AAA_core"/>
</dbReference>
<dbReference type="InterPro" id="IPR050773">
    <property type="entry name" value="CbxX/CfxQ_RuBisCO_ESX"/>
</dbReference>
<dbReference type="InterPro" id="IPR003593">
    <property type="entry name" value="AAA+_ATPase"/>
</dbReference>
<dbReference type="RefSeq" id="WP_003290253.1">
    <property type="nucleotide sequence ID" value="NZ_NFCF01000063.1"/>
</dbReference>
<dbReference type="Pfam" id="PF00004">
    <property type="entry name" value="AAA"/>
    <property type="match status" value="2"/>
</dbReference>
<dbReference type="Proteomes" id="UP000195152">
    <property type="component" value="Unassembled WGS sequence"/>
</dbReference>
<name>A0A242WA65_BACTU</name>
<dbReference type="CDD" id="cd00009">
    <property type="entry name" value="AAA"/>
    <property type="match status" value="2"/>
</dbReference>
<dbReference type="SMART" id="SM00382">
    <property type="entry name" value="AAA"/>
    <property type="match status" value="2"/>
</dbReference>
<dbReference type="InterPro" id="IPR041627">
    <property type="entry name" value="AAA_lid_6"/>
</dbReference>
<dbReference type="SUPFAM" id="SSF52540">
    <property type="entry name" value="P-loop containing nucleoside triphosphate hydrolases"/>
    <property type="match status" value="2"/>
</dbReference>
<dbReference type="Pfam" id="PF17866">
    <property type="entry name" value="AAA_lid_6"/>
    <property type="match status" value="2"/>
</dbReference>
<dbReference type="FunFam" id="3.40.50.300:FF:000216">
    <property type="entry name" value="Type VII secretion ATPase EccA"/>
    <property type="match status" value="2"/>
</dbReference>
<protein>
    <submittedName>
        <fullName evidence="5">Stage V sporulation protein K</fullName>
    </submittedName>
</protein>
<dbReference type="GO" id="GO:0005524">
    <property type="term" value="F:ATP binding"/>
    <property type="evidence" value="ECO:0007669"/>
    <property type="project" value="UniProtKB-KW"/>
</dbReference>
<organism evidence="5 6">
    <name type="scientific">Bacillus thuringiensis serovar mexicanensis</name>
    <dbReference type="NCBI Taxonomy" id="180868"/>
    <lineage>
        <taxon>Bacteria</taxon>
        <taxon>Bacillati</taxon>
        <taxon>Bacillota</taxon>
        <taxon>Bacilli</taxon>
        <taxon>Bacillales</taxon>
        <taxon>Bacillaceae</taxon>
        <taxon>Bacillus</taxon>
        <taxon>Bacillus cereus group</taxon>
    </lineage>
</organism>
<keyword evidence="2" id="KW-0547">Nucleotide-binding</keyword>
<dbReference type="PANTHER" id="PTHR43392">
    <property type="entry name" value="AAA-TYPE ATPASE FAMILY PROTEIN / ANKYRIN REPEAT FAMILY PROTEIN"/>
    <property type="match status" value="1"/>
</dbReference>
<dbReference type="Gene3D" id="3.40.50.300">
    <property type="entry name" value="P-loop containing nucleotide triphosphate hydrolases"/>
    <property type="match status" value="2"/>
</dbReference>
<feature type="domain" description="AAA+ ATPase" evidence="4">
    <location>
        <begin position="62"/>
        <end position="196"/>
    </location>
</feature>
<gene>
    <name evidence="5" type="ORF">BK699_09300</name>
</gene>
<dbReference type="InterPro" id="IPR000641">
    <property type="entry name" value="CbxX/CfxQ"/>
</dbReference>
<evidence type="ECO:0000256" key="2">
    <source>
        <dbReference type="ARBA" id="ARBA00022741"/>
    </source>
</evidence>
<evidence type="ECO:0000256" key="3">
    <source>
        <dbReference type="ARBA" id="ARBA00022840"/>
    </source>
</evidence>
<accession>A0A242WA65</accession>
<feature type="domain" description="AAA+ ATPase" evidence="4">
    <location>
        <begin position="328"/>
        <end position="465"/>
    </location>
</feature>
<dbReference type="EMBL" id="NFCF01000063">
    <property type="protein sequence ID" value="OTW50740.1"/>
    <property type="molecule type" value="Genomic_DNA"/>
</dbReference>
<evidence type="ECO:0000313" key="5">
    <source>
        <dbReference type="EMBL" id="OTW50740.1"/>
    </source>
</evidence>
<dbReference type="Gene3D" id="1.10.8.60">
    <property type="match status" value="1"/>
</dbReference>
<evidence type="ECO:0000313" key="6">
    <source>
        <dbReference type="Proteomes" id="UP000195152"/>
    </source>
</evidence>
<comment type="similarity">
    <text evidence="1">Belongs to the CbxX/CfxQ family.</text>
</comment>
<reference evidence="5 6" key="1">
    <citation type="submission" date="2016-10" db="EMBL/GenBank/DDBJ databases">
        <title>Comparative genomics of Bacillus thuringiensis reveals a path to pathogens against multiple invertebrate hosts.</title>
        <authorList>
            <person name="Zheng J."/>
            <person name="Gao Q."/>
            <person name="Liu H."/>
            <person name="Peng D."/>
            <person name="Ruan L."/>
            <person name="Sun M."/>
        </authorList>
    </citation>
    <scope>NUCLEOTIDE SEQUENCE [LARGE SCALE GENOMIC DNA]</scope>
    <source>
        <strain evidence="5">BGSC 4AC1</strain>
    </source>
</reference>
<evidence type="ECO:0000256" key="1">
    <source>
        <dbReference type="ARBA" id="ARBA00010378"/>
    </source>
</evidence>
<proteinExistence type="inferred from homology"/>